<keyword evidence="4 6" id="KW-1133">Transmembrane helix</keyword>
<dbReference type="SUPFAM" id="SSF103473">
    <property type="entry name" value="MFS general substrate transporter"/>
    <property type="match status" value="1"/>
</dbReference>
<proteinExistence type="predicted"/>
<evidence type="ECO:0000256" key="5">
    <source>
        <dbReference type="ARBA" id="ARBA00023136"/>
    </source>
</evidence>
<evidence type="ECO:0000256" key="6">
    <source>
        <dbReference type="SAM" id="Phobius"/>
    </source>
</evidence>
<dbReference type="EMBL" id="GBHO01033922">
    <property type="protein sequence ID" value="JAG09682.1"/>
    <property type="molecule type" value="Transcribed_RNA"/>
</dbReference>
<feature type="transmembrane region" description="Helical" evidence="6">
    <location>
        <begin position="68"/>
        <end position="89"/>
    </location>
</feature>
<accession>A0A0A9WMK2</accession>
<name>A0A0A9WMK2_LYGHE</name>
<sequence>MTGPLLMGIVVAGTLQLTGINSIMNYAPTIMSNLGLDSLVGNFVVMLWNFVTTIASIPLASIFTMRQLFLVGSLITSSCCLLLCGIPVYPGVASSNVRNGVAITGILIFIAFFEIGVGPCFYVLAQDLFPASFRPKGSSATMLAQFIFNVLINVCYPIATKDISGGASGDQNKGQAIAFIFFGCIGLCCFALQIFFLHPWDGKKTNRCNESSNDKE</sequence>
<protein>
    <submittedName>
        <fullName evidence="7">Putative transport protein</fullName>
    </submittedName>
</protein>
<organism evidence="7">
    <name type="scientific">Lygus hesperus</name>
    <name type="common">Western plant bug</name>
    <dbReference type="NCBI Taxonomy" id="30085"/>
    <lineage>
        <taxon>Eukaryota</taxon>
        <taxon>Metazoa</taxon>
        <taxon>Ecdysozoa</taxon>
        <taxon>Arthropoda</taxon>
        <taxon>Hexapoda</taxon>
        <taxon>Insecta</taxon>
        <taxon>Pterygota</taxon>
        <taxon>Neoptera</taxon>
        <taxon>Paraneoptera</taxon>
        <taxon>Hemiptera</taxon>
        <taxon>Heteroptera</taxon>
        <taxon>Panheteroptera</taxon>
        <taxon>Cimicomorpha</taxon>
        <taxon>Miridae</taxon>
        <taxon>Mirini</taxon>
        <taxon>Lygus</taxon>
    </lineage>
</organism>
<keyword evidence="3 6" id="KW-0812">Transmembrane</keyword>
<dbReference type="PANTHER" id="PTHR23503:SF8">
    <property type="entry name" value="FACILITATED GLUCOSE TRANSPORTER PROTEIN 1"/>
    <property type="match status" value="1"/>
</dbReference>
<dbReference type="AlphaFoldDB" id="A0A0A9WMK2"/>
<evidence type="ECO:0000313" key="7">
    <source>
        <dbReference type="EMBL" id="JAG09682.1"/>
    </source>
</evidence>
<feature type="transmembrane region" description="Helical" evidence="6">
    <location>
        <begin position="5"/>
        <end position="27"/>
    </location>
</feature>
<dbReference type="GO" id="GO:0016020">
    <property type="term" value="C:membrane"/>
    <property type="evidence" value="ECO:0007669"/>
    <property type="project" value="UniProtKB-SubCell"/>
</dbReference>
<gene>
    <name evidence="7" type="primary">PRO-1_1</name>
    <name evidence="7" type="ORF">CM83_26498</name>
</gene>
<dbReference type="InterPro" id="IPR005828">
    <property type="entry name" value="MFS_sugar_transport-like"/>
</dbReference>
<reference evidence="7" key="1">
    <citation type="journal article" date="2014" name="PLoS ONE">
        <title>Transcriptome-Based Identification of ABC Transporters in the Western Tarnished Plant Bug Lygus hesperus.</title>
        <authorList>
            <person name="Hull J.J."/>
            <person name="Chaney K."/>
            <person name="Geib S.M."/>
            <person name="Fabrick J.A."/>
            <person name="Brent C.S."/>
            <person name="Walsh D."/>
            <person name="Lavine L.C."/>
        </authorList>
    </citation>
    <scope>NUCLEOTIDE SEQUENCE</scope>
</reference>
<evidence type="ECO:0000256" key="1">
    <source>
        <dbReference type="ARBA" id="ARBA00004370"/>
    </source>
</evidence>
<dbReference type="Pfam" id="PF00083">
    <property type="entry name" value="Sugar_tr"/>
    <property type="match status" value="1"/>
</dbReference>
<dbReference type="InterPro" id="IPR036259">
    <property type="entry name" value="MFS_trans_sf"/>
</dbReference>
<feature type="transmembrane region" description="Helical" evidence="6">
    <location>
        <begin position="101"/>
        <end position="125"/>
    </location>
</feature>
<dbReference type="InterPro" id="IPR045263">
    <property type="entry name" value="GLUT"/>
</dbReference>
<reference evidence="7" key="2">
    <citation type="submission" date="2014-07" db="EMBL/GenBank/DDBJ databases">
        <authorList>
            <person name="Hull J."/>
        </authorList>
    </citation>
    <scope>NUCLEOTIDE SEQUENCE</scope>
</reference>
<feature type="transmembrane region" description="Helical" evidence="6">
    <location>
        <begin position="179"/>
        <end position="197"/>
    </location>
</feature>
<evidence type="ECO:0000256" key="4">
    <source>
        <dbReference type="ARBA" id="ARBA00022989"/>
    </source>
</evidence>
<keyword evidence="5 6" id="KW-0472">Membrane</keyword>
<evidence type="ECO:0000256" key="3">
    <source>
        <dbReference type="ARBA" id="ARBA00022692"/>
    </source>
</evidence>
<dbReference type="PANTHER" id="PTHR23503">
    <property type="entry name" value="SOLUTE CARRIER FAMILY 2"/>
    <property type="match status" value="1"/>
</dbReference>
<keyword evidence="2" id="KW-0813">Transport</keyword>
<dbReference type="FunFam" id="1.20.1250.20:FF:000357">
    <property type="entry name" value="Glucose transporter, lmgt1"/>
    <property type="match status" value="1"/>
</dbReference>
<feature type="transmembrane region" description="Helical" evidence="6">
    <location>
        <begin position="39"/>
        <end position="61"/>
    </location>
</feature>
<evidence type="ECO:0000256" key="2">
    <source>
        <dbReference type="ARBA" id="ARBA00022448"/>
    </source>
</evidence>
<feature type="transmembrane region" description="Helical" evidence="6">
    <location>
        <begin position="137"/>
        <end position="159"/>
    </location>
</feature>
<comment type="subcellular location">
    <subcellularLocation>
        <location evidence="1">Membrane</location>
    </subcellularLocation>
</comment>
<dbReference type="Gene3D" id="1.20.1250.20">
    <property type="entry name" value="MFS general substrate transporter like domains"/>
    <property type="match status" value="1"/>
</dbReference>
<dbReference type="GO" id="GO:0015149">
    <property type="term" value="F:hexose transmembrane transporter activity"/>
    <property type="evidence" value="ECO:0007669"/>
    <property type="project" value="TreeGrafter"/>
</dbReference>